<dbReference type="NCBIfam" id="TIGR01782">
    <property type="entry name" value="TonB-Xanth-Caul"/>
    <property type="match status" value="1"/>
</dbReference>
<evidence type="ECO:0000256" key="1">
    <source>
        <dbReference type="ARBA" id="ARBA00004442"/>
    </source>
</evidence>
<evidence type="ECO:0000259" key="5">
    <source>
        <dbReference type="Pfam" id="PF07715"/>
    </source>
</evidence>
<dbReference type="RefSeq" id="WP_108602162.1">
    <property type="nucleotide sequence ID" value="NZ_CP026604.1"/>
</dbReference>
<keyword evidence="7" id="KW-1185">Reference proteome</keyword>
<evidence type="ECO:0000256" key="3">
    <source>
        <dbReference type="ARBA" id="ARBA00023237"/>
    </source>
</evidence>
<dbReference type="PROSITE" id="PS51257">
    <property type="entry name" value="PROKAR_LIPOPROTEIN"/>
    <property type="match status" value="1"/>
</dbReference>
<dbReference type="InterPro" id="IPR037066">
    <property type="entry name" value="Plug_dom_sf"/>
</dbReference>
<dbReference type="Proteomes" id="UP000244441">
    <property type="component" value="Chromosome"/>
</dbReference>
<evidence type="ECO:0000256" key="4">
    <source>
        <dbReference type="SAM" id="SignalP"/>
    </source>
</evidence>
<keyword evidence="6" id="KW-0675">Receptor</keyword>
<dbReference type="EMBL" id="CP026604">
    <property type="protein sequence ID" value="AWB66091.1"/>
    <property type="molecule type" value="Genomic_DNA"/>
</dbReference>
<reference evidence="6 7" key="1">
    <citation type="submission" date="2018-01" db="EMBL/GenBank/DDBJ databases">
        <title>Genome sequence of a Cantenovulum-like bacteria.</title>
        <authorList>
            <person name="Tan W.R."/>
            <person name="Lau N.-S."/>
            <person name="Go F."/>
            <person name="Amirul A.-A.A."/>
        </authorList>
    </citation>
    <scope>NUCLEOTIDE SEQUENCE [LARGE SCALE GENOMIC DNA]</scope>
    <source>
        <strain evidence="6 7">CCB-QB4</strain>
    </source>
</reference>
<evidence type="ECO:0000313" key="6">
    <source>
        <dbReference type="EMBL" id="AWB66091.1"/>
    </source>
</evidence>
<sequence>MTIKQPNTHIALFKKTTISACIALACTSAYANEQSSDDEVEVIEIVSSFRGNLESAINEKKMSPTIVDGISADDIGSLPALDMGEALQAVPGVQLNREGTRRESSINLRGLPSGFVATTANGQAMATPTRGTSPYGPGNPFGAYNPSVFNGISVQKSLTADMVEGGIAGTVNKKVKSPLQRKDSLRMQIGTRYEELADSMDPQVSIAASKQLIEGELAVSGTLAYSKQTFRQDVIKINAYETMKDSWFENGNQTFAEWKAANNLADDAIVQFPGEYRQQSEVTGGDRFSFSGGIEYKPNDNLTLGATTIITERNLDDSRLEQLEVRLDKGTSGITPVAQFGPRDTGTKGKDGQSIYVLSGIDFSDAGYYYDNRKDEQLQDAQAFMFDAKWEGEQWTFDGNLTLSDATNRRTEVLLSNRIDKVETGVDGSVYTGEGDIGAFYFNMTGTENAMDFDNAVWSPKMAVANTATVFSSAESANKLYMLITGNFEQIEHSKDSFSFNAKRDFDDGLISSIKFGYRFADSFQDSTYAKGSSIGIDPTGIMTSSKITDPSYVSEQHFFDGKADGFVTAAQGWRSFDFDSMSAALIGSININDIAPSSDGEVAEFTPTGYIKRGGRQADGFVYSSGLKTHALYGMANFEAELFGPTYLRGNVGGRYIQSETEAKAPLAGQGDINNLPVGVYTDDYNHFLPSVNLSANLDEDEKLIMRFAYNKNLARPDLRSASPTAKFKYIPGLATVDLPGTGIKPFEADSYDLSLEWYNREGSAITLAYFQKEISNLFDSVGICDSSALEGTGVNLGKLSEQADGTCITDGNHNLSDPSLLSAGDEVRMSGLVNLAETISVSGFELSIQQNLDFLPYPFNGLGGVLNYSKTSQDDDDESRIPGISDDTYNAIVYYEQESFGVRLAYNYRTAYDLRTTGTANGSGDRSVAAAGRLDASAYYKITKDAEISFKAYNLTESLYEEYQANDWMPRTTKYAGKVFTVGLKYNFF</sequence>
<comment type="subcellular location">
    <subcellularLocation>
        <location evidence="1">Cell outer membrane</location>
    </subcellularLocation>
</comment>
<dbReference type="SUPFAM" id="SSF56935">
    <property type="entry name" value="Porins"/>
    <property type="match status" value="1"/>
</dbReference>
<dbReference type="InterPro" id="IPR036942">
    <property type="entry name" value="Beta-barrel_TonB_sf"/>
</dbReference>
<keyword evidence="2" id="KW-0472">Membrane</keyword>
<gene>
    <name evidence="6" type="ORF">C2869_06390</name>
</gene>
<dbReference type="KEGG" id="cate:C2869_06390"/>
<dbReference type="Pfam" id="PF07715">
    <property type="entry name" value="Plug"/>
    <property type="match status" value="1"/>
</dbReference>
<dbReference type="GO" id="GO:0009279">
    <property type="term" value="C:cell outer membrane"/>
    <property type="evidence" value="ECO:0007669"/>
    <property type="project" value="UniProtKB-SubCell"/>
</dbReference>
<dbReference type="Gene3D" id="2.170.130.10">
    <property type="entry name" value="TonB-dependent receptor, plug domain"/>
    <property type="match status" value="1"/>
</dbReference>
<organism evidence="6 7">
    <name type="scientific">Saccharobesus litoralis</name>
    <dbReference type="NCBI Taxonomy" id="2172099"/>
    <lineage>
        <taxon>Bacteria</taxon>
        <taxon>Pseudomonadati</taxon>
        <taxon>Pseudomonadota</taxon>
        <taxon>Gammaproteobacteria</taxon>
        <taxon>Alteromonadales</taxon>
        <taxon>Alteromonadaceae</taxon>
        <taxon>Saccharobesus</taxon>
    </lineage>
</organism>
<keyword evidence="4" id="KW-0732">Signal</keyword>
<dbReference type="InterPro" id="IPR012910">
    <property type="entry name" value="Plug_dom"/>
</dbReference>
<dbReference type="InterPro" id="IPR010104">
    <property type="entry name" value="TonB_rcpt_bac"/>
</dbReference>
<accession>A0A2S0VPE3</accession>
<dbReference type="AlphaFoldDB" id="A0A2S0VPE3"/>
<feature type="domain" description="TonB-dependent receptor plug" evidence="5">
    <location>
        <begin position="60"/>
        <end position="169"/>
    </location>
</feature>
<name>A0A2S0VPE3_9ALTE</name>
<dbReference type="OrthoDB" id="8728606at2"/>
<keyword evidence="3" id="KW-0998">Cell outer membrane</keyword>
<feature type="chain" id="PRO_5015441217" evidence="4">
    <location>
        <begin position="32"/>
        <end position="991"/>
    </location>
</feature>
<dbReference type="Gene3D" id="2.40.170.20">
    <property type="entry name" value="TonB-dependent receptor, beta-barrel domain"/>
    <property type="match status" value="1"/>
</dbReference>
<dbReference type="PANTHER" id="PTHR40980">
    <property type="entry name" value="PLUG DOMAIN-CONTAINING PROTEIN"/>
    <property type="match status" value="1"/>
</dbReference>
<feature type="signal peptide" evidence="4">
    <location>
        <begin position="1"/>
        <end position="31"/>
    </location>
</feature>
<evidence type="ECO:0000313" key="7">
    <source>
        <dbReference type="Proteomes" id="UP000244441"/>
    </source>
</evidence>
<evidence type="ECO:0000256" key="2">
    <source>
        <dbReference type="ARBA" id="ARBA00023136"/>
    </source>
</evidence>
<dbReference type="PANTHER" id="PTHR40980:SF3">
    <property type="entry name" value="TONB-DEPENDENT RECEPTOR-LIKE BETA-BARREL DOMAIN-CONTAINING PROTEIN"/>
    <property type="match status" value="1"/>
</dbReference>
<proteinExistence type="predicted"/>
<protein>
    <submittedName>
        <fullName evidence="6">TonB-dependent receptor</fullName>
    </submittedName>
</protein>